<reference evidence="5 6" key="1">
    <citation type="submission" date="2013-01" db="EMBL/GenBank/DDBJ databases">
        <authorList>
            <person name="Harkins D.M."/>
            <person name="Durkin A.S."/>
            <person name="Brinkac L.M."/>
            <person name="Haft D.H."/>
            <person name="Selengut J.D."/>
            <person name="Sanka R."/>
            <person name="DePew J."/>
            <person name="Purushe J."/>
            <person name="Hospenthal D.R."/>
            <person name="Murray C.K."/>
            <person name="Pimentel G."/>
            <person name="Wasfy M."/>
            <person name="Parker T."/>
            <person name="Miller R.S."/>
            <person name="Vinetz J.M."/>
            <person name="Sutton G.G."/>
            <person name="Nierman W.C."/>
            <person name="Fouts D.E."/>
        </authorList>
    </citation>
    <scope>NUCLEOTIDE SEQUENCE [LARGE SCALE GENOMIC DNA]</scope>
    <source>
        <strain evidence="5 6">2006001854</strain>
    </source>
</reference>
<dbReference type="Proteomes" id="UP000012128">
    <property type="component" value="Unassembled WGS sequence"/>
</dbReference>
<evidence type="ECO:0000256" key="2">
    <source>
        <dbReference type="ARBA" id="ARBA00009677"/>
    </source>
</evidence>
<name>M6GEN1_LEPIR</name>
<keyword evidence="5" id="KW-0966">Cell projection</keyword>
<dbReference type="Pfam" id="PF06429">
    <property type="entry name" value="Flg_bbr_C"/>
    <property type="match status" value="1"/>
</dbReference>
<dbReference type="PANTHER" id="PTHR30435:SF19">
    <property type="entry name" value="FLAGELLAR BASAL-BODY ROD PROTEIN FLGG"/>
    <property type="match status" value="1"/>
</dbReference>
<proteinExistence type="inferred from homology"/>
<feature type="domain" description="Flagellar basal-body/hook protein C-terminal" evidence="4">
    <location>
        <begin position="9"/>
        <end position="53"/>
    </location>
</feature>
<keyword evidence="5" id="KW-0969">Cilium</keyword>
<dbReference type="AlphaFoldDB" id="M6GEN1"/>
<sequence>MEGFGNVLQGFLEMSNVKIVEEMVAMIVAQRAYESNSKAIQTSDNMLSTAISLKR</sequence>
<comment type="caution">
    <text evidence="5">The sequence shown here is derived from an EMBL/GenBank/DDBJ whole genome shotgun (WGS) entry which is preliminary data.</text>
</comment>
<keyword evidence="3" id="KW-0975">Bacterial flagellum</keyword>
<evidence type="ECO:0000313" key="6">
    <source>
        <dbReference type="Proteomes" id="UP000012128"/>
    </source>
</evidence>
<comment type="similarity">
    <text evidence="2">Belongs to the flagella basal body rod proteins family.</text>
</comment>
<gene>
    <name evidence="5" type="ORF">LEP1GSC037_4125</name>
</gene>
<accession>M6GEN1</accession>
<dbReference type="InterPro" id="IPR010930">
    <property type="entry name" value="Flg_bb/hook_C_dom"/>
</dbReference>
<protein>
    <submittedName>
        <fullName evidence="5">Flagellar basal body rod FlgEFG protein, C-terminal domain protein</fullName>
    </submittedName>
</protein>
<keyword evidence="5" id="KW-0282">Flagellum</keyword>
<evidence type="ECO:0000259" key="4">
    <source>
        <dbReference type="Pfam" id="PF06429"/>
    </source>
</evidence>
<dbReference type="GO" id="GO:0071978">
    <property type="term" value="P:bacterial-type flagellum-dependent swarming motility"/>
    <property type="evidence" value="ECO:0007669"/>
    <property type="project" value="TreeGrafter"/>
</dbReference>
<comment type="subcellular location">
    <subcellularLocation>
        <location evidence="1">Bacterial flagellum basal body</location>
    </subcellularLocation>
</comment>
<evidence type="ECO:0000256" key="3">
    <source>
        <dbReference type="ARBA" id="ARBA00023143"/>
    </source>
</evidence>
<dbReference type="EMBL" id="AFLW02000065">
    <property type="protein sequence ID" value="EMM83433.1"/>
    <property type="molecule type" value="Genomic_DNA"/>
</dbReference>
<organism evidence="5 6">
    <name type="scientific">Leptospira interrogans str. 2006001854</name>
    <dbReference type="NCBI Taxonomy" id="1001590"/>
    <lineage>
        <taxon>Bacteria</taxon>
        <taxon>Pseudomonadati</taxon>
        <taxon>Spirochaetota</taxon>
        <taxon>Spirochaetia</taxon>
        <taxon>Leptospirales</taxon>
        <taxon>Leptospiraceae</taxon>
        <taxon>Leptospira</taxon>
    </lineage>
</organism>
<evidence type="ECO:0000313" key="5">
    <source>
        <dbReference type="EMBL" id="EMM83433.1"/>
    </source>
</evidence>
<dbReference type="GO" id="GO:0009425">
    <property type="term" value="C:bacterial-type flagellum basal body"/>
    <property type="evidence" value="ECO:0007669"/>
    <property type="project" value="UniProtKB-SubCell"/>
</dbReference>
<dbReference type="PANTHER" id="PTHR30435">
    <property type="entry name" value="FLAGELLAR PROTEIN"/>
    <property type="match status" value="1"/>
</dbReference>
<evidence type="ECO:0000256" key="1">
    <source>
        <dbReference type="ARBA" id="ARBA00004117"/>
    </source>
</evidence>